<dbReference type="NCBIfam" id="TIGR04211">
    <property type="entry name" value="SH3_and_anchor"/>
    <property type="match status" value="1"/>
</dbReference>
<dbReference type="InterPro" id="IPR016476">
    <property type="entry name" value="SH3_dom_pro"/>
</dbReference>
<protein>
    <recommendedName>
        <fullName evidence="9">SH3b domain-containing protein</fullName>
    </recommendedName>
</protein>
<feature type="transmembrane region" description="Helical" evidence="7">
    <location>
        <begin position="170"/>
        <end position="188"/>
    </location>
</feature>
<evidence type="ECO:0000256" key="8">
    <source>
        <dbReference type="SAM" id="SignalP"/>
    </source>
</evidence>
<dbReference type="PROSITE" id="PS51781">
    <property type="entry name" value="SH3B"/>
    <property type="match status" value="1"/>
</dbReference>
<evidence type="ECO:0000256" key="3">
    <source>
        <dbReference type="ARBA" id="ARBA00022729"/>
    </source>
</evidence>
<dbReference type="PIRSF" id="PIRSF006158">
    <property type="entry name" value="UCP006158_SH3"/>
    <property type="match status" value="1"/>
</dbReference>
<evidence type="ECO:0000256" key="4">
    <source>
        <dbReference type="ARBA" id="ARBA00022989"/>
    </source>
</evidence>
<comment type="subcellular location">
    <subcellularLocation>
        <location evidence="1">Membrane</location>
        <topology evidence="1">Single-pass membrane protein</topology>
    </subcellularLocation>
</comment>
<evidence type="ECO:0000313" key="11">
    <source>
        <dbReference type="Proteomes" id="UP000838748"/>
    </source>
</evidence>
<dbReference type="Proteomes" id="UP000838748">
    <property type="component" value="Unassembled WGS sequence"/>
</dbReference>
<keyword evidence="3 8" id="KW-0732">Signal</keyword>
<keyword evidence="5 7" id="KW-0472">Membrane</keyword>
<evidence type="ECO:0000259" key="9">
    <source>
        <dbReference type="PROSITE" id="PS51781"/>
    </source>
</evidence>
<reference evidence="10" key="1">
    <citation type="submission" date="2021-11" db="EMBL/GenBank/DDBJ databases">
        <authorList>
            <person name="Rodrigo-Torres L."/>
            <person name="Arahal R. D."/>
            <person name="Lucena T."/>
        </authorList>
    </citation>
    <scope>NUCLEOTIDE SEQUENCE</scope>
    <source>
        <strain evidence="10">CECT 7928</strain>
    </source>
</reference>
<feature type="coiled-coil region" evidence="6">
    <location>
        <begin position="92"/>
        <end position="165"/>
    </location>
</feature>
<evidence type="ECO:0000256" key="1">
    <source>
        <dbReference type="ARBA" id="ARBA00004167"/>
    </source>
</evidence>
<proteinExistence type="predicted"/>
<evidence type="ECO:0000256" key="6">
    <source>
        <dbReference type="SAM" id="Coils"/>
    </source>
</evidence>
<dbReference type="InterPro" id="IPR003646">
    <property type="entry name" value="SH3-like_bac-type"/>
</dbReference>
<evidence type="ECO:0000313" key="10">
    <source>
        <dbReference type="EMBL" id="CAH0541366.1"/>
    </source>
</evidence>
<dbReference type="RefSeq" id="WP_237363000.1">
    <property type="nucleotide sequence ID" value="NZ_CAKLDM010000002.1"/>
</dbReference>
<keyword evidence="11" id="KW-1185">Reference proteome</keyword>
<feature type="signal peptide" evidence="8">
    <location>
        <begin position="1"/>
        <end position="20"/>
    </location>
</feature>
<dbReference type="Gene3D" id="2.30.30.40">
    <property type="entry name" value="SH3 Domains"/>
    <property type="match status" value="1"/>
</dbReference>
<keyword evidence="6" id="KW-0175">Coiled coil</keyword>
<comment type="caution">
    <text evidence="10">The sequence shown here is derived from an EMBL/GenBank/DDBJ whole genome shotgun (WGS) entry which is preliminary data.</text>
</comment>
<keyword evidence="4 7" id="KW-1133">Transmembrane helix</keyword>
<accession>A0ABN8E6S2</accession>
<evidence type="ECO:0000256" key="2">
    <source>
        <dbReference type="ARBA" id="ARBA00022692"/>
    </source>
</evidence>
<organism evidence="10 11">
    <name type="scientific">Vibrio marisflavi CECT 7928</name>
    <dbReference type="NCBI Taxonomy" id="634439"/>
    <lineage>
        <taxon>Bacteria</taxon>
        <taxon>Pseudomonadati</taxon>
        <taxon>Pseudomonadota</taxon>
        <taxon>Gammaproteobacteria</taxon>
        <taxon>Vibrionales</taxon>
        <taxon>Vibrionaceae</taxon>
        <taxon>Vibrio</taxon>
    </lineage>
</organism>
<name>A0ABN8E6S2_9VIBR</name>
<dbReference type="Pfam" id="PF08239">
    <property type="entry name" value="SH3_3"/>
    <property type="match status" value="1"/>
</dbReference>
<sequence>MNKLICVVLVSMLTAPLAFAQDRYIADKLFTYIHSGPSNQYRIIGSVDAGQKVQYLKADKDTGYTEIIDEKGRTGWVESRFVTTQESMAVRLPKLEKELADVKTQLASAKSNSDNEKAGLIESLDSRNQQISELEQNYSEISKKLTTSQSEIRNLRARIDTQKEDLLMKYFMYGGGVAGGGLIFGLLLPHLIPRRKKKHPGWAN</sequence>
<feature type="chain" id="PRO_5045588430" description="SH3b domain-containing protein" evidence="8">
    <location>
        <begin position="21"/>
        <end position="204"/>
    </location>
</feature>
<gene>
    <name evidence="10" type="ORF">VMF7928_03526</name>
</gene>
<evidence type="ECO:0000256" key="5">
    <source>
        <dbReference type="ARBA" id="ARBA00023136"/>
    </source>
</evidence>
<dbReference type="SMART" id="SM00287">
    <property type="entry name" value="SH3b"/>
    <property type="match status" value="1"/>
</dbReference>
<evidence type="ECO:0000256" key="7">
    <source>
        <dbReference type="SAM" id="Phobius"/>
    </source>
</evidence>
<keyword evidence="2 7" id="KW-0812">Transmembrane</keyword>
<feature type="domain" description="SH3b" evidence="9">
    <location>
        <begin position="20"/>
        <end position="86"/>
    </location>
</feature>
<dbReference type="EMBL" id="CAKLDM010000002">
    <property type="protein sequence ID" value="CAH0541366.1"/>
    <property type="molecule type" value="Genomic_DNA"/>
</dbReference>